<feature type="domain" description="HTH deoR-type" evidence="4">
    <location>
        <begin position="2"/>
        <end position="57"/>
    </location>
</feature>
<dbReference type="PANTHER" id="PTHR30363:SF60">
    <property type="entry name" value="HTH-TYPE TRANSCRIPTIONAL REGULATOR IOLR"/>
    <property type="match status" value="1"/>
</dbReference>
<dbReference type="RefSeq" id="WP_104059414.1">
    <property type="nucleotide sequence ID" value="NZ_PREZ01000007.1"/>
</dbReference>
<dbReference type="InterPro" id="IPR036390">
    <property type="entry name" value="WH_DNA-bd_sf"/>
</dbReference>
<evidence type="ECO:0000256" key="2">
    <source>
        <dbReference type="ARBA" id="ARBA00023125"/>
    </source>
</evidence>
<dbReference type="PROSITE" id="PS00894">
    <property type="entry name" value="HTH_DEOR_1"/>
    <property type="match status" value="1"/>
</dbReference>
<dbReference type="OrthoDB" id="9797223at2"/>
<dbReference type="PANTHER" id="PTHR30363">
    <property type="entry name" value="HTH-TYPE TRANSCRIPTIONAL REGULATOR SRLR-RELATED"/>
    <property type="match status" value="1"/>
</dbReference>
<proteinExistence type="predicted"/>
<dbReference type="InterPro" id="IPR037171">
    <property type="entry name" value="NagB/RpiA_transferase-like"/>
</dbReference>
<keyword evidence="3" id="KW-0804">Transcription</keyword>
<dbReference type="EMBL" id="PREZ01000007">
    <property type="protein sequence ID" value="PPA69194.1"/>
    <property type="molecule type" value="Genomic_DNA"/>
</dbReference>
<dbReference type="PRINTS" id="PR00037">
    <property type="entry name" value="HTHLACR"/>
</dbReference>
<dbReference type="SMART" id="SM00420">
    <property type="entry name" value="HTH_DEOR"/>
    <property type="match status" value="1"/>
</dbReference>
<organism evidence="5 6">
    <name type="scientific">Jeotgalibacillus proteolyticus</name>
    <dbReference type="NCBI Taxonomy" id="2082395"/>
    <lineage>
        <taxon>Bacteria</taxon>
        <taxon>Bacillati</taxon>
        <taxon>Bacillota</taxon>
        <taxon>Bacilli</taxon>
        <taxon>Bacillales</taxon>
        <taxon>Caryophanaceae</taxon>
        <taxon>Jeotgalibacillus</taxon>
    </lineage>
</organism>
<reference evidence="5 6" key="1">
    <citation type="submission" date="2018-02" db="EMBL/GenBank/DDBJ databases">
        <title>Jeotgalibacillus proteolyticum sp. nov. a protease producing bacterium isolated from ocean sediments of Laizhou Bay.</title>
        <authorList>
            <person name="Li Y."/>
        </authorList>
    </citation>
    <scope>NUCLEOTIDE SEQUENCE [LARGE SCALE GENOMIC DNA]</scope>
    <source>
        <strain evidence="5 6">22-7</strain>
    </source>
</reference>
<protein>
    <submittedName>
        <fullName evidence="5">DeoR/GlpR transcriptional regulator</fullName>
    </submittedName>
</protein>
<dbReference type="Proteomes" id="UP000239047">
    <property type="component" value="Unassembled WGS sequence"/>
</dbReference>
<evidence type="ECO:0000259" key="4">
    <source>
        <dbReference type="PROSITE" id="PS51000"/>
    </source>
</evidence>
<dbReference type="Gene3D" id="1.10.10.10">
    <property type="entry name" value="Winged helix-like DNA-binding domain superfamily/Winged helix DNA-binding domain"/>
    <property type="match status" value="1"/>
</dbReference>
<dbReference type="InterPro" id="IPR050313">
    <property type="entry name" value="Carb_Metab_HTH_regulators"/>
</dbReference>
<evidence type="ECO:0000256" key="1">
    <source>
        <dbReference type="ARBA" id="ARBA00023015"/>
    </source>
</evidence>
<dbReference type="PROSITE" id="PS51000">
    <property type="entry name" value="HTH_DEOR_2"/>
    <property type="match status" value="1"/>
</dbReference>
<dbReference type="SMART" id="SM01134">
    <property type="entry name" value="DeoRC"/>
    <property type="match status" value="1"/>
</dbReference>
<dbReference type="AlphaFoldDB" id="A0A2S5G8E8"/>
<dbReference type="Pfam" id="PF08220">
    <property type="entry name" value="HTH_DeoR"/>
    <property type="match status" value="1"/>
</dbReference>
<keyword evidence="1" id="KW-0805">Transcription regulation</keyword>
<gene>
    <name evidence="5" type="ORF">C4B60_17990</name>
</gene>
<dbReference type="InterPro" id="IPR036388">
    <property type="entry name" value="WH-like_DNA-bd_sf"/>
</dbReference>
<accession>A0A2S5G8E8</accession>
<dbReference type="Gene3D" id="3.40.50.1360">
    <property type="match status" value="1"/>
</dbReference>
<dbReference type="SUPFAM" id="SSF46785">
    <property type="entry name" value="Winged helix' DNA-binding domain"/>
    <property type="match status" value="1"/>
</dbReference>
<dbReference type="InterPro" id="IPR014036">
    <property type="entry name" value="DeoR-like_C"/>
</dbReference>
<dbReference type="InterPro" id="IPR018356">
    <property type="entry name" value="Tscrpt_reg_HTH_DeoR_CS"/>
</dbReference>
<evidence type="ECO:0000313" key="6">
    <source>
        <dbReference type="Proteomes" id="UP000239047"/>
    </source>
</evidence>
<evidence type="ECO:0000256" key="3">
    <source>
        <dbReference type="ARBA" id="ARBA00023163"/>
    </source>
</evidence>
<comment type="caution">
    <text evidence="5">The sequence shown here is derived from an EMBL/GenBank/DDBJ whole genome shotgun (WGS) entry which is preliminary data.</text>
</comment>
<dbReference type="GO" id="GO:0003677">
    <property type="term" value="F:DNA binding"/>
    <property type="evidence" value="ECO:0007669"/>
    <property type="project" value="UniProtKB-KW"/>
</dbReference>
<name>A0A2S5G8E8_9BACL</name>
<dbReference type="Pfam" id="PF00455">
    <property type="entry name" value="DeoRC"/>
    <property type="match status" value="1"/>
</dbReference>
<keyword evidence="6" id="KW-1185">Reference proteome</keyword>
<keyword evidence="2" id="KW-0238">DNA-binding</keyword>
<dbReference type="InterPro" id="IPR001034">
    <property type="entry name" value="DeoR_HTH"/>
</dbReference>
<dbReference type="GO" id="GO:0003700">
    <property type="term" value="F:DNA-binding transcription factor activity"/>
    <property type="evidence" value="ECO:0007669"/>
    <property type="project" value="InterPro"/>
</dbReference>
<sequence length="252" mass="28743">MKVKRIHQLEDYLKNKQEASLEELKDYFNVSLNTIRRDINELTKASIIKKVYGGVVYIKNNQATKAFEDRNVSHLTEKQKIGQYCATFIKPHDIVYLDSGTTTHFVLDLLDKDIEFTLITNSLEVINKAVEFKNVTLIVIGETYKRSTKSFTGISDDQTINKFNINKAFMSATAFSIDSGASNSDLLENRIKKLICDRAQDIFLLIDDSKFGKTSLYTYCHLKDIHTIVSNVGVGENYINHIEKSKTNIILL</sequence>
<dbReference type="SUPFAM" id="SSF100950">
    <property type="entry name" value="NagB/RpiA/CoA transferase-like"/>
    <property type="match status" value="1"/>
</dbReference>
<evidence type="ECO:0000313" key="5">
    <source>
        <dbReference type="EMBL" id="PPA69194.1"/>
    </source>
</evidence>